<sequence length="490" mass="52729">MSWLVDTLVTTGALIALVLVLRRPVARHFGPGMAYALWLLPLLRMLLPTLTVTVPAAPVAEPVFIAGEVVTTTTAAAPSFDPWLALTVLWLGGAMLFLALRLGGYFLLRHRALRGAQLIERRGAVRVIESDAIAVPAAFGVIDQIVALPRGFAEASDPVAYELALAHELEHHAGRDIAVNFAMQPLLALHWFNPLAWAGWRALRRDQEAACDARVLAGRDSAARAAYARLIADFARGPDLALASPMACAVLTEKSIVYRLRSLTMTEPSTTRRLAGRLLIAAGVLALPLTASITYAAQDAPAPPAAPEAPGAPLKMEKKIVIVEKDSGSKDDGKLKTRVVTKDGKTVVFKTDKDLSDDEIDKKVDEAMAGMPDMPDAPGGPGGPGEHRIVIRRMGPEGMAKHMTFDTETIEGKNCKGGEPTEVDESSDADGQRHRIKIKICAREFAKTTAADAIRKARDEVANDKGIPADIRAKVLKQLDEELERNAKQG</sequence>
<dbReference type="Pfam" id="PF05569">
    <property type="entry name" value="Peptidase_M56"/>
    <property type="match status" value="1"/>
</dbReference>
<evidence type="ECO:0000313" key="4">
    <source>
        <dbReference type="EMBL" id="MFC0587817.1"/>
    </source>
</evidence>
<evidence type="ECO:0000256" key="1">
    <source>
        <dbReference type="SAM" id="MobiDB-lite"/>
    </source>
</evidence>
<dbReference type="PANTHER" id="PTHR34978:SF3">
    <property type="entry name" value="SLR0241 PROTEIN"/>
    <property type="match status" value="1"/>
</dbReference>
<dbReference type="InterPro" id="IPR008756">
    <property type="entry name" value="Peptidase_M56"/>
</dbReference>
<dbReference type="EMBL" id="JBHLTL010000001">
    <property type="protein sequence ID" value="MFC0587817.1"/>
    <property type="molecule type" value="Genomic_DNA"/>
</dbReference>
<protein>
    <submittedName>
        <fullName evidence="4">M56 family metallopeptidase</fullName>
    </submittedName>
</protein>
<organism evidence="4 5">
    <name type="scientific">Novosphingobium aquiterrae</name>
    <dbReference type="NCBI Taxonomy" id="624388"/>
    <lineage>
        <taxon>Bacteria</taxon>
        <taxon>Pseudomonadati</taxon>
        <taxon>Pseudomonadota</taxon>
        <taxon>Alphaproteobacteria</taxon>
        <taxon>Sphingomonadales</taxon>
        <taxon>Sphingomonadaceae</taxon>
        <taxon>Novosphingobium</taxon>
    </lineage>
</organism>
<name>A0ABV6PEL2_9SPHN</name>
<dbReference type="Proteomes" id="UP001589943">
    <property type="component" value="Unassembled WGS sequence"/>
</dbReference>
<keyword evidence="2" id="KW-0472">Membrane</keyword>
<reference evidence="4 5" key="1">
    <citation type="submission" date="2024-09" db="EMBL/GenBank/DDBJ databases">
        <authorList>
            <person name="Sun Q."/>
            <person name="Mori K."/>
        </authorList>
    </citation>
    <scope>NUCLEOTIDE SEQUENCE [LARGE SCALE GENOMIC DNA]</scope>
    <source>
        <strain evidence="4 5">NCAIM B.02537</strain>
    </source>
</reference>
<proteinExistence type="predicted"/>
<feature type="transmembrane region" description="Helical" evidence="2">
    <location>
        <begin position="83"/>
        <end position="108"/>
    </location>
</feature>
<feature type="domain" description="Peptidase M56" evidence="3">
    <location>
        <begin position="5"/>
        <end position="260"/>
    </location>
</feature>
<dbReference type="InterPro" id="IPR052173">
    <property type="entry name" value="Beta-lactam_resp_regulator"/>
</dbReference>
<evidence type="ECO:0000259" key="3">
    <source>
        <dbReference type="Pfam" id="PF05569"/>
    </source>
</evidence>
<keyword evidence="2" id="KW-0812">Transmembrane</keyword>
<dbReference type="RefSeq" id="WP_379479341.1">
    <property type="nucleotide sequence ID" value="NZ_JBHLTL010000001.1"/>
</dbReference>
<keyword evidence="2" id="KW-1133">Transmembrane helix</keyword>
<keyword evidence="5" id="KW-1185">Reference proteome</keyword>
<accession>A0ABV6PEL2</accession>
<gene>
    <name evidence="4" type="ORF">ACFFF7_00155</name>
</gene>
<feature type="transmembrane region" description="Helical" evidence="2">
    <location>
        <begin position="278"/>
        <end position="297"/>
    </location>
</feature>
<dbReference type="PANTHER" id="PTHR34978">
    <property type="entry name" value="POSSIBLE SENSOR-TRANSDUCER PROTEIN BLAR"/>
    <property type="match status" value="1"/>
</dbReference>
<dbReference type="CDD" id="cd07341">
    <property type="entry name" value="M56_BlaR1_MecR1_like"/>
    <property type="match status" value="1"/>
</dbReference>
<comment type="caution">
    <text evidence="4">The sequence shown here is derived from an EMBL/GenBank/DDBJ whole genome shotgun (WGS) entry which is preliminary data.</text>
</comment>
<evidence type="ECO:0000256" key="2">
    <source>
        <dbReference type="SAM" id="Phobius"/>
    </source>
</evidence>
<feature type="region of interest" description="Disordered" evidence="1">
    <location>
        <begin position="410"/>
        <end position="432"/>
    </location>
</feature>
<evidence type="ECO:0000313" key="5">
    <source>
        <dbReference type="Proteomes" id="UP001589943"/>
    </source>
</evidence>